<keyword evidence="1" id="KW-0472">Membrane</keyword>
<sequence length="55" mass="6334">MDIQLTEHKVPNMNYQKLFLSLSLSLSHISVCLYLPKFNLLLSSTYYLCKSLLAP</sequence>
<feature type="transmembrane region" description="Helical" evidence="1">
    <location>
        <begin position="18"/>
        <end position="36"/>
    </location>
</feature>
<dbReference type="EMBL" id="GGEC01031531">
    <property type="protein sequence ID" value="MBX12015.1"/>
    <property type="molecule type" value="Transcribed_RNA"/>
</dbReference>
<name>A0A2P2L246_RHIMU</name>
<proteinExistence type="predicted"/>
<evidence type="ECO:0000256" key="1">
    <source>
        <dbReference type="SAM" id="Phobius"/>
    </source>
</evidence>
<organism evidence="2">
    <name type="scientific">Rhizophora mucronata</name>
    <name type="common">Asiatic mangrove</name>
    <dbReference type="NCBI Taxonomy" id="61149"/>
    <lineage>
        <taxon>Eukaryota</taxon>
        <taxon>Viridiplantae</taxon>
        <taxon>Streptophyta</taxon>
        <taxon>Embryophyta</taxon>
        <taxon>Tracheophyta</taxon>
        <taxon>Spermatophyta</taxon>
        <taxon>Magnoliopsida</taxon>
        <taxon>eudicotyledons</taxon>
        <taxon>Gunneridae</taxon>
        <taxon>Pentapetalae</taxon>
        <taxon>rosids</taxon>
        <taxon>fabids</taxon>
        <taxon>Malpighiales</taxon>
        <taxon>Rhizophoraceae</taxon>
        <taxon>Rhizophora</taxon>
    </lineage>
</organism>
<dbReference type="AlphaFoldDB" id="A0A2P2L246"/>
<protein>
    <submittedName>
        <fullName evidence="2">Uncharacterized protein</fullName>
    </submittedName>
</protein>
<keyword evidence="1" id="KW-1133">Transmembrane helix</keyword>
<evidence type="ECO:0000313" key="2">
    <source>
        <dbReference type="EMBL" id="MBX12015.1"/>
    </source>
</evidence>
<accession>A0A2P2L246</accession>
<reference evidence="2" key="1">
    <citation type="submission" date="2018-02" db="EMBL/GenBank/DDBJ databases">
        <title>Rhizophora mucronata_Transcriptome.</title>
        <authorList>
            <person name="Meera S.P."/>
            <person name="Sreeshan A."/>
            <person name="Augustine A."/>
        </authorList>
    </citation>
    <scope>NUCLEOTIDE SEQUENCE</scope>
    <source>
        <tissue evidence="2">Leaf</tissue>
    </source>
</reference>
<keyword evidence="1" id="KW-0812">Transmembrane</keyword>